<dbReference type="Proteomes" id="UP001050691">
    <property type="component" value="Unassembled WGS sequence"/>
</dbReference>
<protein>
    <submittedName>
        <fullName evidence="3">Uncharacterized protein</fullName>
    </submittedName>
</protein>
<name>A0AAV5AMT1_9AGAM</name>
<sequence>MDNQTLSSFISEVTYDDYLITIQLDLNFAFLVIGLAPISLRQCNDVGILAQVSQILSFIGIQGTLAIRLFLIQIVAIILSDTLAFIGVIRQVWGVWRLKRSLGLRRNDFLTLLLQQGTLSFCFVLTISTSQIFLVLTITSIIAPSQAVVSALILCEFTLGLRRRNKKILAPNPSALSLPTLSFQDNPVQTVRIDIPAMDTQGPQASISRLPGEANSNEGPQDENQLEEDVEHRLVVENNMV</sequence>
<reference evidence="3" key="1">
    <citation type="submission" date="2021-10" db="EMBL/GenBank/DDBJ databases">
        <title>De novo Genome Assembly of Clathrus columnatus (Basidiomycota, Fungi) Using Illumina and Nanopore Sequence Data.</title>
        <authorList>
            <person name="Ogiso-Tanaka E."/>
            <person name="Itagaki H."/>
            <person name="Hosoya T."/>
            <person name="Hosaka K."/>
        </authorList>
    </citation>
    <scope>NUCLEOTIDE SEQUENCE</scope>
    <source>
        <strain evidence="3">MO-923</strain>
    </source>
</reference>
<feature type="transmembrane region" description="Helical" evidence="2">
    <location>
        <begin position="20"/>
        <end position="39"/>
    </location>
</feature>
<organism evidence="3 4">
    <name type="scientific">Clathrus columnatus</name>
    <dbReference type="NCBI Taxonomy" id="1419009"/>
    <lineage>
        <taxon>Eukaryota</taxon>
        <taxon>Fungi</taxon>
        <taxon>Dikarya</taxon>
        <taxon>Basidiomycota</taxon>
        <taxon>Agaricomycotina</taxon>
        <taxon>Agaricomycetes</taxon>
        <taxon>Phallomycetidae</taxon>
        <taxon>Phallales</taxon>
        <taxon>Clathraceae</taxon>
        <taxon>Clathrus</taxon>
    </lineage>
</organism>
<evidence type="ECO:0000313" key="3">
    <source>
        <dbReference type="EMBL" id="GJJ15097.1"/>
    </source>
</evidence>
<dbReference type="AlphaFoldDB" id="A0AAV5AMT1"/>
<accession>A0AAV5AMT1</accession>
<keyword evidence="2" id="KW-1133">Transmembrane helix</keyword>
<proteinExistence type="predicted"/>
<keyword evidence="2" id="KW-0472">Membrane</keyword>
<feature type="transmembrane region" description="Helical" evidence="2">
    <location>
        <begin position="109"/>
        <end position="127"/>
    </location>
</feature>
<feature type="transmembrane region" description="Helical" evidence="2">
    <location>
        <begin position="133"/>
        <end position="159"/>
    </location>
</feature>
<evidence type="ECO:0000313" key="4">
    <source>
        <dbReference type="Proteomes" id="UP001050691"/>
    </source>
</evidence>
<feature type="transmembrane region" description="Helical" evidence="2">
    <location>
        <begin position="70"/>
        <end position="89"/>
    </location>
</feature>
<keyword evidence="4" id="KW-1185">Reference proteome</keyword>
<feature type="region of interest" description="Disordered" evidence="1">
    <location>
        <begin position="202"/>
        <end position="228"/>
    </location>
</feature>
<dbReference type="EMBL" id="BPWL01000010">
    <property type="protein sequence ID" value="GJJ15097.1"/>
    <property type="molecule type" value="Genomic_DNA"/>
</dbReference>
<feature type="transmembrane region" description="Helical" evidence="2">
    <location>
        <begin position="46"/>
        <end position="64"/>
    </location>
</feature>
<comment type="caution">
    <text evidence="3">The sequence shown here is derived from an EMBL/GenBank/DDBJ whole genome shotgun (WGS) entry which is preliminary data.</text>
</comment>
<gene>
    <name evidence="3" type="ORF">Clacol_009372</name>
</gene>
<evidence type="ECO:0000256" key="1">
    <source>
        <dbReference type="SAM" id="MobiDB-lite"/>
    </source>
</evidence>
<evidence type="ECO:0000256" key="2">
    <source>
        <dbReference type="SAM" id="Phobius"/>
    </source>
</evidence>
<keyword evidence="2" id="KW-0812">Transmembrane</keyword>